<evidence type="ECO:0000259" key="2">
    <source>
        <dbReference type="Pfam" id="PF07969"/>
    </source>
</evidence>
<dbReference type="InterPro" id="IPR013108">
    <property type="entry name" value="Amidohydro_3"/>
</dbReference>
<proteinExistence type="predicted"/>
<comment type="caution">
    <text evidence="3">The sequence shown here is derived from an EMBL/GenBank/DDBJ whole genome shotgun (WGS) entry which is preliminary data.</text>
</comment>
<feature type="signal peptide" evidence="1">
    <location>
        <begin position="1"/>
        <end position="23"/>
    </location>
</feature>
<dbReference type="OrthoDB" id="9767366at2"/>
<feature type="chain" id="PRO_5016301456" description="Amidohydrolase 3 domain-containing protein" evidence="1">
    <location>
        <begin position="24"/>
        <end position="589"/>
    </location>
</feature>
<reference evidence="3 4" key="1">
    <citation type="submission" date="2018-06" db="EMBL/GenBank/DDBJ databases">
        <title>Genomic Encyclopedia of Archaeal and Bacterial Type Strains, Phase II (KMG-II): from individual species to whole genera.</title>
        <authorList>
            <person name="Goeker M."/>
        </authorList>
    </citation>
    <scope>NUCLEOTIDE SEQUENCE [LARGE SCALE GENOMIC DNA]</scope>
    <source>
        <strain evidence="3 4">DSM 29821</strain>
    </source>
</reference>
<evidence type="ECO:0000313" key="4">
    <source>
        <dbReference type="Proteomes" id="UP000249819"/>
    </source>
</evidence>
<protein>
    <recommendedName>
        <fullName evidence="2">Amidohydrolase 3 domain-containing protein</fullName>
    </recommendedName>
</protein>
<dbReference type="AlphaFoldDB" id="A0A327W9N9"/>
<dbReference type="Gene3D" id="3.20.20.140">
    <property type="entry name" value="Metal-dependent hydrolases"/>
    <property type="match status" value="1"/>
</dbReference>
<dbReference type="Proteomes" id="UP000249819">
    <property type="component" value="Unassembled WGS sequence"/>
</dbReference>
<dbReference type="PANTHER" id="PTHR22642">
    <property type="entry name" value="IMIDAZOLONEPROPIONASE"/>
    <property type="match status" value="1"/>
</dbReference>
<dbReference type="InterPro" id="IPR032466">
    <property type="entry name" value="Metal_Hydrolase"/>
</dbReference>
<dbReference type="CDD" id="cd01300">
    <property type="entry name" value="YtcJ_like"/>
    <property type="match status" value="1"/>
</dbReference>
<dbReference type="PANTHER" id="PTHR22642:SF2">
    <property type="entry name" value="PROTEIN LONG AFTER FAR-RED 3"/>
    <property type="match status" value="1"/>
</dbReference>
<gene>
    <name evidence="3" type="ORF">CLV59_10164</name>
</gene>
<dbReference type="SUPFAM" id="SSF51338">
    <property type="entry name" value="Composite domain of metallo-dependent hydrolases"/>
    <property type="match status" value="1"/>
</dbReference>
<keyword evidence="1" id="KW-0732">Signal</keyword>
<accession>A0A327W9N9</accession>
<dbReference type="Gene3D" id="3.10.310.70">
    <property type="match status" value="1"/>
</dbReference>
<dbReference type="GO" id="GO:0016810">
    <property type="term" value="F:hydrolase activity, acting on carbon-nitrogen (but not peptide) bonds"/>
    <property type="evidence" value="ECO:0007669"/>
    <property type="project" value="InterPro"/>
</dbReference>
<dbReference type="RefSeq" id="WP_111590018.1">
    <property type="nucleotide sequence ID" value="NZ_QLMA01000001.1"/>
</dbReference>
<organism evidence="3 4">
    <name type="scientific">Chitinophaga dinghuensis</name>
    <dbReference type="NCBI Taxonomy" id="1539050"/>
    <lineage>
        <taxon>Bacteria</taxon>
        <taxon>Pseudomonadati</taxon>
        <taxon>Bacteroidota</taxon>
        <taxon>Chitinophagia</taxon>
        <taxon>Chitinophagales</taxon>
        <taxon>Chitinophagaceae</taxon>
        <taxon>Chitinophaga</taxon>
    </lineage>
</organism>
<feature type="domain" description="Amidohydrolase 3" evidence="2">
    <location>
        <begin position="101"/>
        <end position="587"/>
    </location>
</feature>
<dbReference type="Gene3D" id="2.30.40.10">
    <property type="entry name" value="Urease, subunit C, domain 1"/>
    <property type="match status" value="1"/>
</dbReference>
<keyword evidence="4" id="KW-1185">Reference proteome</keyword>
<dbReference type="Pfam" id="PF07969">
    <property type="entry name" value="Amidohydro_3"/>
    <property type="match status" value="1"/>
</dbReference>
<dbReference type="SUPFAM" id="SSF51556">
    <property type="entry name" value="Metallo-dependent hydrolases"/>
    <property type="match status" value="1"/>
</dbReference>
<dbReference type="EMBL" id="QLMA01000001">
    <property type="protein sequence ID" value="RAJ87315.1"/>
    <property type="molecule type" value="Genomic_DNA"/>
</dbReference>
<dbReference type="InterPro" id="IPR011059">
    <property type="entry name" value="Metal-dep_hydrolase_composite"/>
</dbReference>
<sequence length="589" mass="65393">MKKNFLQLFCLISALVLCTPAIGQSKKNSTTFTMYLSAPVFSKRILTMRGKNVNDLYNYVDALVEQNGIIKFIGTADSAKMFVNKNATHGEEVKMEFITAGTILMPGFIDPHAHIAQQVSAYATIDLAPLPYGNVNTMTQLYSTMRNAAKLVSNPTGLVVGNGYDDSRLTPMQHPRRDSLDNLSGNHPMYLIHNSGHMGVGNTALLKALGFMDPNASVEGGTIVRENGQPTGLLTENANVAAMEYILKHTNANKDSTVARLMRAEKLWFANGLTTVCEGRCDPNSLLLIEGLNMNNQLTADFIVLPDFDTNKDNLSHWKQYYNNYNYGSHHFKIGGVKFTFDGSPQGRDAWLKVAYAHPPIWEKPGYRGAPIYPDPVKLREYVKGVFDMGMSVHIHCNGDAAIEEGLSVIENLKNHKAPLKNVIIHSQMCTTDQILRFKNDTSFLMPSFFPTHTYLWGVWHRDTTMGLTRARRISPCKDALDNNILFTIHTDAPVTPPDMLTAAYSAVNRITLMDKTVLGPEQRIDGYNALKAMTVNAAIQWGELSSKGTLDKGKKADMILISGDPMQIDPSVTVVSRTYKDGNEVYRR</sequence>
<evidence type="ECO:0000256" key="1">
    <source>
        <dbReference type="SAM" id="SignalP"/>
    </source>
</evidence>
<evidence type="ECO:0000313" key="3">
    <source>
        <dbReference type="EMBL" id="RAJ87315.1"/>
    </source>
</evidence>
<dbReference type="InterPro" id="IPR033932">
    <property type="entry name" value="YtcJ-like"/>
</dbReference>
<name>A0A327W9N9_9BACT</name>